<keyword evidence="2" id="KW-1185">Reference proteome</keyword>
<proteinExistence type="predicted"/>
<dbReference type="EMBL" id="CAUYUJ010016907">
    <property type="protein sequence ID" value="CAK0869948.1"/>
    <property type="molecule type" value="Genomic_DNA"/>
</dbReference>
<evidence type="ECO:0000313" key="2">
    <source>
        <dbReference type="Proteomes" id="UP001189429"/>
    </source>
</evidence>
<name>A0ABN9VAD0_9DINO</name>
<accession>A0ABN9VAD0</accession>
<dbReference type="Proteomes" id="UP001189429">
    <property type="component" value="Unassembled WGS sequence"/>
</dbReference>
<reference evidence="1" key="1">
    <citation type="submission" date="2023-10" db="EMBL/GenBank/DDBJ databases">
        <authorList>
            <person name="Chen Y."/>
            <person name="Shah S."/>
            <person name="Dougan E. K."/>
            <person name="Thang M."/>
            <person name="Chan C."/>
        </authorList>
    </citation>
    <scope>NUCLEOTIDE SEQUENCE [LARGE SCALE GENOMIC DNA]</scope>
</reference>
<evidence type="ECO:0000313" key="1">
    <source>
        <dbReference type="EMBL" id="CAK0869948.1"/>
    </source>
</evidence>
<comment type="caution">
    <text evidence="1">The sequence shown here is derived from an EMBL/GenBank/DDBJ whole genome shotgun (WGS) entry which is preliminary data.</text>
</comment>
<sequence length="148" mass="16202">MGVALYNASANSWRICNAGDLRLRLGTAASKTVHMMQILGKMALARRANVDALPSPLASTKAPRAQVAANEPWTTSSIRFRYDAKKGPLINVRTIAKERPKPMIIWLMLSGTDGTNAKSAACNLTNRSKWDHAAVYFRTLSSELIQSD</sequence>
<gene>
    <name evidence="1" type="ORF">PCOR1329_LOCUS56175</name>
</gene>
<protein>
    <submittedName>
        <fullName evidence="1">Uncharacterized protein</fullName>
    </submittedName>
</protein>
<organism evidence="1 2">
    <name type="scientific">Prorocentrum cordatum</name>
    <dbReference type="NCBI Taxonomy" id="2364126"/>
    <lineage>
        <taxon>Eukaryota</taxon>
        <taxon>Sar</taxon>
        <taxon>Alveolata</taxon>
        <taxon>Dinophyceae</taxon>
        <taxon>Prorocentrales</taxon>
        <taxon>Prorocentraceae</taxon>
        <taxon>Prorocentrum</taxon>
    </lineage>
</organism>